<sequence>MIENINIEHYKCFEEFKIEGLDRINIISGKNNVGKTALLEAFLLTQDMLSNYC</sequence>
<dbReference type="Gene3D" id="3.40.50.300">
    <property type="entry name" value="P-loop containing nucleotide triphosphate hydrolases"/>
    <property type="match status" value="1"/>
</dbReference>
<evidence type="ECO:0000313" key="3">
    <source>
        <dbReference type="Proteomes" id="UP000568751"/>
    </source>
</evidence>
<feature type="domain" description="Endonuclease GajA/Old nuclease/RecF-like AAA" evidence="1">
    <location>
        <begin position="1"/>
        <end position="43"/>
    </location>
</feature>
<dbReference type="SUPFAM" id="SSF52540">
    <property type="entry name" value="P-loop containing nucleoside triphosphate hydrolases"/>
    <property type="match status" value="1"/>
</dbReference>
<accession>A0A853F0D3</accession>
<name>A0A853F0D3_9GAMM</name>
<gene>
    <name evidence="2" type="ORF">H0A76_03060</name>
</gene>
<dbReference type="EMBL" id="JACCHT010000001">
    <property type="protein sequence ID" value="NYT26968.1"/>
    <property type="molecule type" value="Genomic_DNA"/>
</dbReference>
<comment type="caution">
    <text evidence="2">The sequence shown here is derived from an EMBL/GenBank/DDBJ whole genome shotgun (WGS) entry which is preliminary data.</text>
</comment>
<protein>
    <submittedName>
        <fullName evidence="2">AAA family ATPase</fullName>
    </submittedName>
</protein>
<evidence type="ECO:0000313" key="2">
    <source>
        <dbReference type="EMBL" id="NYT26968.1"/>
    </source>
</evidence>
<evidence type="ECO:0000259" key="1">
    <source>
        <dbReference type="Pfam" id="PF13175"/>
    </source>
</evidence>
<dbReference type="AlphaFoldDB" id="A0A853F0D3"/>
<dbReference type="Pfam" id="PF13175">
    <property type="entry name" value="AAA_15"/>
    <property type="match status" value="1"/>
</dbReference>
<dbReference type="Proteomes" id="UP000568751">
    <property type="component" value="Unassembled WGS sequence"/>
</dbReference>
<reference evidence="2 3" key="1">
    <citation type="submission" date="2020-05" db="EMBL/GenBank/DDBJ databases">
        <title>Horizontal transmission and recombination maintain forever young bacterial symbiont genomes.</title>
        <authorList>
            <person name="Russell S.L."/>
            <person name="Pepper-Tunick E."/>
            <person name="Svedberg J."/>
            <person name="Byrne A."/>
            <person name="Ruelas Castillo J."/>
            <person name="Vollmers C."/>
            <person name="Beinart R.A."/>
            <person name="Corbett-Detig R."/>
        </authorList>
    </citation>
    <scope>NUCLEOTIDE SEQUENCE [LARGE SCALE GENOMIC DNA]</scope>
    <source>
        <strain evidence="2">455</strain>
    </source>
</reference>
<dbReference type="InterPro" id="IPR027417">
    <property type="entry name" value="P-loop_NTPase"/>
</dbReference>
<dbReference type="InterPro" id="IPR041685">
    <property type="entry name" value="AAA_GajA/Old/RecF-like"/>
</dbReference>
<proteinExistence type="predicted"/>
<organism evidence="2 3">
    <name type="scientific">Candidatus Thiodubiliella endoseptemdiera</name>
    <dbReference type="NCBI Taxonomy" id="2738886"/>
    <lineage>
        <taxon>Bacteria</taxon>
        <taxon>Pseudomonadati</taxon>
        <taxon>Pseudomonadota</taxon>
        <taxon>Gammaproteobacteria</taxon>
        <taxon>Candidatus Pseudothioglobaceae</taxon>
        <taxon>Candidatus Thiodubiliella</taxon>
    </lineage>
</organism>